<feature type="compositionally biased region" description="Basic and acidic residues" evidence="1">
    <location>
        <begin position="75"/>
        <end position="86"/>
    </location>
</feature>
<sequence length="369" mass="41311">MVTTRSMDSRPDQSKTKEDVQAGSKHNTRHDGHEEPPSKQRKKSKDEGIKKKDGKKTRHTIKKEETETVEPAQKSPKEDSGQEADKGAGNGAEDASKHKVPPNCLELGMIYFYARPRVEQDDPQGVEDMARSFILLRPIENFDEPLSDNGKTRLCIVPKKTFPTTGRERWISFVSKGNEPWSKVTKDELSAREYETKTKGTRHIPAAILAGAGAYAISKTNKGSNLAYILSQPKELGEVQIDLGLKLRGYFTISTRNPVYPAPKNAGLPEGPKYPQEVMDDFQSLRWIATQPRHLDYDNTQFLMIGHSSGLDVAFKDKAGKGKKEVDFKEELFEGEEELPDDAGEEEIAESMGQLEQYVGKLPKVETSF</sequence>
<organism evidence="2 3">
    <name type="scientific">Lomentospora prolificans</name>
    <dbReference type="NCBI Taxonomy" id="41688"/>
    <lineage>
        <taxon>Eukaryota</taxon>
        <taxon>Fungi</taxon>
        <taxon>Dikarya</taxon>
        <taxon>Ascomycota</taxon>
        <taxon>Pezizomycotina</taxon>
        <taxon>Sordariomycetes</taxon>
        <taxon>Hypocreomycetidae</taxon>
        <taxon>Microascales</taxon>
        <taxon>Microascaceae</taxon>
        <taxon>Lomentospora</taxon>
    </lineage>
</organism>
<comment type="caution">
    <text evidence="2">The sequence shown here is derived from an EMBL/GenBank/DDBJ whole genome shotgun (WGS) entry which is preliminary data.</text>
</comment>
<reference evidence="2 3" key="1">
    <citation type="journal article" date="2017" name="G3 (Bethesda)">
        <title>First Draft Genome Sequence of the Pathogenic Fungus Lomentospora prolificans (Formerly Scedosporium prolificans).</title>
        <authorList>
            <person name="Luo R."/>
            <person name="Zimin A."/>
            <person name="Workman R."/>
            <person name="Fan Y."/>
            <person name="Pertea G."/>
            <person name="Grossman N."/>
            <person name="Wear M.P."/>
            <person name="Jia B."/>
            <person name="Miller H."/>
            <person name="Casadevall A."/>
            <person name="Timp W."/>
            <person name="Zhang S.X."/>
            <person name="Salzberg S.L."/>
        </authorList>
    </citation>
    <scope>NUCLEOTIDE SEQUENCE [LARGE SCALE GENOMIC DNA]</scope>
    <source>
        <strain evidence="2 3">JHH-5317</strain>
    </source>
</reference>
<evidence type="ECO:0000256" key="1">
    <source>
        <dbReference type="SAM" id="MobiDB-lite"/>
    </source>
</evidence>
<dbReference type="STRING" id="41688.A0A2N3NF41"/>
<feature type="compositionally biased region" description="Basic residues" evidence="1">
    <location>
        <begin position="52"/>
        <end position="61"/>
    </location>
</feature>
<dbReference type="EMBL" id="NLAX01000008">
    <property type="protein sequence ID" value="PKS11021.1"/>
    <property type="molecule type" value="Genomic_DNA"/>
</dbReference>
<dbReference type="VEuPathDB" id="FungiDB:jhhlp_002780"/>
<evidence type="ECO:0000313" key="2">
    <source>
        <dbReference type="EMBL" id="PKS11021.1"/>
    </source>
</evidence>
<dbReference type="PANTHER" id="PTHR34776:SF1">
    <property type="entry name" value="F17F16.3 PROTEIN"/>
    <property type="match status" value="1"/>
</dbReference>
<dbReference type="InParanoid" id="A0A2N3NF41"/>
<feature type="region of interest" description="Disordered" evidence="1">
    <location>
        <begin position="1"/>
        <end position="100"/>
    </location>
</feature>
<keyword evidence="3" id="KW-1185">Reference proteome</keyword>
<gene>
    <name evidence="2" type="ORF">jhhlp_002780</name>
</gene>
<accession>A0A2N3NF41</accession>
<dbReference type="Proteomes" id="UP000233524">
    <property type="component" value="Unassembled WGS sequence"/>
</dbReference>
<feature type="compositionally biased region" description="Basic and acidic residues" evidence="1">
    <location>
        <begin position="29"/>
        <end position="51"/>
    </location>
</feature>
<dbReference type="PANTHER" id="PTHR34776">
    <property type="entry name" value="F17F16.3 PROTEIN"/>
    <property type="match status" value="1"/>
</dbReference>
<name>A0A2N3NF41_9PEZI</name>
<protein>
    <submittedName>
        <fullName evidence="2">Uncharacterized protein</fullName>
    </submittedName>
</protein>
<feature type="compositionally biased region" description="Basic and acidic residues" evidence="1">
    <location>
        <begin position="7"/>
        <end position="20"/>
    </location>
</feature>
<proteinExistence type="predicted"/>
<evidence type="ECO:0000313" key="3">
    <source>
        <dbReference type="Proteomes" id="UP000233524"/>
    </source>
</evidence>
<dbReference type="AlphaFoldDB" id="A0A2N3NF41"/>
<dbReference type="OrthoDB" id="1028014at2759"/>